<evidence type="ECO:0000313" key="1">
    <source>
        <dbReference type="EMBL" id="MPN15627.1"/>
    </source>
</evidence>
<proteinExistence type="predicted"/>
<reference evidence="1" key="1">
    <citation type="submission" date="2019-08" db="EMBL/GenBank/DDBJ databases">
        <authorList>
            <person name="Kucharzyk K."/>
            <person name="Murdoch R.W."/>
            <person name="Higgins S."/>
            <person name="Loffler F."/>
        </authorList>
    </citation>
    <scope>NUCLEOTIDE SEQUENCE</scope>
</reference>
<comment type="caution">
    <text evidence="1">The sequence shown here is derived from an EMBL/GenBank/DDBJ whole genome shotgun (WGS) entry which is preliminary data.</text>
</comment>
<dbReference type="EMBL" id="VSSQ01062446">
    <property type="protein sequence ID" value="MPN15627.1"/>
    <property type="molecule type" value="Genomic_DNA"/>
</dbReference>
<name>A0A645FMJ2_9ZZZZ</name>
<gene>
    <name evidence="1" type="ORF">SDC9_162961</name>
</gene>
<protein>
    <submittedName>
        <fullName evidence="1">Uncharacterized protein</fullName>
    </submittedName>
</protein>
<dbReference type="AlphaFoldDB" id="A0A645FMJ2"/>
<organism evidence="1">
    <name type="scientific">bioreactor metagenome</name>
    <dbReference type="NCBI Taxonomy" id="1076179"/>
    <lineage>
        <taxon>unclassified sequences</taxon>
        <taxon>metagenomes</taxon>
        <taxon>ecological metagenomes</taxon>
    </lineage>
</organism>
<sequence>MCPARVRISTFAFTSLGIASYLIKAQAKIAFVSAKLISSSDYLVIEVLHILADLVYESFHHSDYFVCVYH</sequence>
<accession>A0A645FMJ2</accession>